<evidence type="ECO:0000259" key="20">
    <source>
        <dbReference type="PROSITE" id="PS50027"/>
    </source>
</evidence>
<keyword evidence="15 18" id="KW-0424">Laminin EGF-like domain</keyword>
<dbReference type="InterPro" id="IPR056863">
    <property type="entry name" value="LMN_ATRN_NET-like_EGF"/>
</dbReference>
<feature type="disulfide bond" evidence="17">
    <location>
        <begin position="161"/>
        <end position="173"/>
    </location>
</feature>
<feature type="disulfide bond" evidence="16">
    <location>
        <begin position="887"/>
        <end position="896"/>
    </location>
</feature>
<keyword evidence="14" id="KW-0325">Glycoprotein</keyword>
<dbReference type="FunFam" id="2.10.25.10:FF:000454">
    <property type="entry name" value="Laminin subunit alpha 1"/>
    <property type="match status" value="1"/>
</dbReference>
<feature type="disulfide bond" evidence="17">
    <location>
        <begin position="140"/>
        <end position="155"/>
    </location>
</feature>
<dbReference type="AlphaFoldDB" id="A0A158Q4D5"/>
<dbReference type="PROSITE" id="PS50027">
    <property type="entry name" value="EGF_LAM_2"/>
    <property type="match status" value="2"/>
</dbReference>
<organism evidence="24 26">
    <name type="scientific">Dracunculus medinensis</name>
    <name type="common">Guinea worm</name>
    <dbReference type="NCBI Taxonomy" id="318479"/>
    <lineage>
        <taxon>Eukaryota</taxon>
        <taxon>Metazoa</taxon>
        <taxon>Ecdysozoa</taxon>
        <taxon>Nematoda</taxon>
        <taxon>Chromadorea</taxon>
        <taxon>Rhabditida</taxon>
        <taxon>Spirurina</taxon>
        <taxon>Dracunculoidea</taxon>
        <taxon>Dracunculidae</taxon>
        <taxon>Dracunculus</taxon>
    </lineage>
</organism>
<feature type="domain" description="EGF-like" evidence="19">
    <location>
        <begin position="852"/>
        <end position="897"/>
    </location>
</feature>
<keyword evidence="6" id="KW-0812">Transmembrane</keyword>
<comment type="subcellular location">
    <subcellularLocation>
        <location evidence="3">Endomembrane system</location>
    </subcellularLocation>
    <subcellularLocation>
        <location evidence="1">Membrane</location>
        <topology evidence="1">Single-pass membrane protein</topology>
    </subcellularLocation>
    <subcellularLocation>
        <location evidence="2">Secreted</location>
        <location evidence="2">Extracellular space</location>
        <location evidence="2">Extracellular matrix</location>
        <location evidence="2">Basement membrane</location>
    </subcellularLocation>
</comment>
<evidence type="ECO:0000313" key="26">
    <source>
        <dbReference type="WBParaSite" id="DME_0000462401-mRNA-1"/>
    </source>
</evidence>
<feature type="domain" description="Laminin IV type A" evidence="22">
    <location>
        <begin position="710"/>
        <end position="884"/>
    </location>
</feature>
<dbReference type="InterPro" id="IPR002172">
    <property type="entry name" value="LDrepeatLR_classA_rpt"/>
</dbReference>
<dbReference type="GO" id="GO:0016020">
    <property type="term" value="C:membrane"/>
    <property type="evidence" value="ECO:0007669"/>
    <property type="project" value="UniProtKB-SubCell"/>
</dbReference>
<dbReference type="Pfam" id="PF13927">
    <property type="entry name" value="Ig_3"/>
    <property type="match status" value="2"/>
</dbReference>
<dbReference type="WBParaSite" id="DME_0000462401-mRNA-1">
    <property type="protein sequence ID" value="DME_0000462401-mRNA-1"/>
    <property type="gene ID" value="DME_0000462401"/>
</dbReference>
<dbReference type="CDD" id="cd00055">
    <property type="entry name" value="EGF_Lam"/>
    <property type="match status" value="3"/>
</dbReference>
<comment type="caution">
    <text evidence="16">Lacks conserved residue(s) required for the propagation of feature annotation.</text>
</comment>
<evidence type="ECO:0000256" key="13">
    <source>
        <dbReference type="ARBA" id="ARBA00023170"/>
    </source>
</evidence>
<evidence type="ECO:0000259" key="21">
    <source>
        <dbReference type="PROSITE" id="PS50835"/>
    </source>
</evidence>
<dbReference type="Proteomes" id="UP000038040">
    <property type="component" value="Unplaced"/>
</dbReference>
<dbReference type="Proteomes" id="UP000274756">
    <property type="component" value="Unassembled WGS sequence"/>
</dbReference>
<dbReference type="InterPro" id="IPR003598">
    <property type="entry name" value="Ig_sub2"/>
</dbReference>
<dbReference type="FunFam" id="4.10.400.10:FF:000045">
    <property type="entry name" value="Low-density lipoprotein receptor-related protein 2"/>
    <property type="match status" value="1"/>
</dbReference>
<dbReference type="PROSITE" id="PS50835">
    <property type="entry name" value="IG_LIKE"/>
    <property type="match status" value="2"/>
</dbReference>
<keyword evidence="9" id="KW-0084">Basement membrane</keyword>
<reference evidence="26" key="1">
    <citation type="submission" date="2016-04" db="UniProtKB">
        <authorList>
            <consortium name="WormBaseParasite"/>
        </authorList>
    </citation>
    <scope>IDENTIFICATION</scope>
</reference>
<gene>
    <name evidence="23" type="ORF">DME_LOCUS8507</name>
</gene>
<dbReference type="InterPro" id="IPR023415">
    <property type="entry name" value="LDLR_class-A_CS"/>
</dbReference>
<evidence type="ECO:0000256" key="14">
    <source>
        <dbReference type="ARBA" id="ARBA00023180"/>
    </source>
</evidence>
<evidence type="ECO:0000256" key="16">
    <source>
        <dbReference type="PROSITE-ProRule" id="PRU00076"/>
    </source>
</evidence>
<protein>
    <submittedName>
        <fullName evidence="26">Basement membrane proteoglycan</fullName>
    </submittedName>
</protein>
<feature type="disulfide bond" evidence="17">
    <location>
        <begin position="128"/>
        <end position="146"/>
    </location>
</feature>
<dbReference type="SMART" id="SM00180">
    <property type="entry name" value="EGF_Lam"/>
    <property type="match status" value="6"/>
</dbReference>
<dbReference type="Pfam" id="PF24973">
    <property type="entry name" value="EGF_LMN_ATRN"/>
    <property type="match status" value="2"/>
</dbReference>
<dbReference type="Gene3D" id="2.10.25.10">
    <property type="entry name" value="Laminin"/>
    <property type="match status" value="4"/>
</dbReference>
<feature type="disulfide bond" evidence="17">
    <location>
        <begin position="224"/>
        <end position="239"/>
    </location>
</feature>
<dbReference type="Pfam" id="PF00057">
    <property type="entry name" value="Ldl_recept_a"/>
    <property type="match status" value="3"/>
</dbReference>
<evidence type="ECO:0000256" key="6">
    <source>
        <dbReference type="ARBA" id="ARBA00022692"/>
    </source>
</evidence>
<proteinExistence type="predicted"/>
<evidence type="ECO:0000313" key="24">
    <source>
        <dbReference type="Proteomes" id="UP000038040"/>
    </source>
</evidence>
<dbReference type="FunFam" id="2.10.25.10:FF:000106">
    <property type="entry name" value="Heparan sulfate proteoglycan 2"/>
    <property type="match status" value="1"/>
</dbReference>
<sequence>KCIKLYQYYQSYFFIHVQLTVYPLELNIREGREAIFDCRARTSDGTLYPEVRWTRSGGPLPPTAHESGGRLTITSASVYDSGKYKCTTTVSGRTYDAYVQLNVQPYGPQEYQNILPTSEVCRADERACANKECIKIDYVCDGEPDCRDRSDEQQCPSLRSCEPNEFKCNNGRCVQKMWLCDGDDDCGDNSDEQTCDHRTPSDGCTASEFQCRDQRQCVPSSFHCDGTNDCQDGSDEIGCVQPTIVEAPETNKQVPPGGTFQLTCKAVAVPEPYINWRLNWGPVCDPPRCVQHSQGGLGTLTVSNAQPLDQGAYTCEAINVKGRVLATPDCIVRIVNLPAPTPHAQLIRCDPAGSVQTGYSHQCHCKVQLTMGPTCNECIRGAYHLNEKAPQGCFKCFCFGVTDQCRSSSWYRTRDKLRFTGDSQGVTISDMDEKNIKQNPRFEYDIPGMLTYVGSGYETEYWRMPHRFLGNKVTAYGGKMEFELQFSCSGAISSEPLVVIKGNGITLVYRHKDYSGDFISDRPIRIAIDTFEANFEHLDNRPATRENLMMVLADMDAFLIRATHCYGLRSTSIGDVSWEIAVDRDTQDRLALEVEHCSCPPGYIGLSCEDCAPGYERSGQGLYLGTCVPARPRPQCSPAGAVSSQPSFRGICQCKTYAVGPLCDQCPPNSFYMAASNPQGCIPCFCSGVTQRCSSSSYSRAIIEIDYSRGARDQLQITSSDSHNPFMFSQPVIANGEIIFSQFYEAPRQTLYWKLPAKFLGNKVTSYGGILKYVFRYSGEGSLNTEPDIILRGNDITLFYKNKQPIYPDRENEVEVKLFEDRWQRIDEQAATREHILMALADLDAILIKMTYLDECSSSSIIRVSLEHAEARPTGGPIAYEVEQCVCPPGYVGTSCEDCAPGYSRTGGGLYLGLCERCECHGHATHCDREHGYCVNCQHNTEGDQCERCKPGFIGNARQGTPHDCQPAATRPPCNCNNHSPRGCDSFGRCLLCEHNTEGYNCQQCKRGYYGEATRGTPYDCTPCPCPGTSDCFLDQYGQVQCRNCPASLTGRLCDECAPGYTRSRTHGGRICEPIGRVESTNVIFVPTPEGERSAWRRQRRRRYRVRSRFLRH</sequence>
<dbReference type="GO" id="GO:0030154">
    <property type="term" value="P:cell differentiation"/>
    <property type="evidence" value="ECO:0007669"/>
    <property type="project" value="UniProtKB-ARBA"/>
</dbReference>
<evidence type="ECO:0000259" key="22">
    <source>
        <dbReference type="PROSITE" id="PS51115"/>
    </source>
</evidence>
<keyword evidence="13" id="KW-0675">Receptor</keyword>
<dbReference type="FunFam" id="2.10.25.10:FF:000552">
    <property type="entry name" value="Basement membrane proteoglycan"/>
    <property type="match status" value="1"/>
</dbReference>
<dbReference type="SMART" id="SM00281">
    <property type="entry name" value="LamB"/>
    <property type="match status" value="2"/>
</dbReference>
<evidence type="ECO:0000256" key="3">
    <source>
        <dbReference type="ARBA" id="ARBA00004308"/>
    </source>
</evidence>
<keyword evidence="5" id="KW-0272">Extracellular matrix</keyword>
<evidence type="ECO:0000256" key="9">
    <source>
        <dbReference type="ARBA" id="ARBA00022869"/>
    </source>
</evidence>
<evidence type="ECO:0000259" key="19">
    <source>
        <dbReference type="PROSITE" id="PS50026"/>
    </source>
</evidence>
<dbReference type="EMBL" id="UYYG01001169">
    <property type="protein sequence ID" value="VDN58534.1"/>
    <property type="molecule type" value="Genomic_DNA"/>
</dbReference>
<dbReference type="GO" id="GO:0005604">
    <property type="term" value="C:basement membrane"/>
    <property type="evidence" value="ECO:0007669"/>
    <property type="project" value="UniProtKB-SubCell"/>
</dbReference>
<dbReference type="InterPro" id="IPR050440">
    <property type="entry name" value="Laminin/Netrin_ECM"/>
</dbReference>
<keyword evidence="16" id="KW-0245">EGF-like domain</keyword>
<accession>A0A158Q4D5</accession>
<evidence type="ECO:0000256" key="4">
    <source>
        <dbReference type="ARBA" id="ARBA00022525"/>
    </source>
</evidence>
<dbReference type="PANTHER" id="PTHR10574:SF406">
    <property type="entry name" value="LAMININ SUBUNIT ALPHA 5"/>
    <property type="match status" value="1"/>
</dbReference>
<dbReference type="PANTHER" id="PTHR10574">
    <property type="entry name" value="NETRIN/LAMININ-RELATED"/>
    <property type="match status" value="1"/>
</dbReference>
<dbReference type="SMART" id="SM00409">
    <property type="entry name" value="IG"/>
    <property type="match status" value="2"/>
</dbReference>
<dbReference type="InterPro" id="IPR007110">
    <property type="entry name" value="Ig-like_dom"/>
</dbReference>
<dbReference type="SMART" id="SM00408">
    <property type="entry name" value="IGc2"/>
    <property type="match status" value="2"/>
</dbReference>
<dbReference type="Pfam" id="PF00053">
    <property type="entry name" value="EGF_laminin"/>
    <property type="match status" value="5"/>
</dbReference>
<evidence type="ECO:0000256" key="2">
    <source>
        <dbReference type="ARBA" id="ARBA00004302"/>
    </source>
</evidence>
<keyword evidence="7" id="KW-0732">Signal</keyword>
<dbReference type="PROSITE" id="PS50068">
    <property type="entry name" value="LDLRA_2"/>
    <property type="match status" value="3"/>
</dbReference>
<evidence type="ECO:0000256" key="12">
    <source>
        <dbReference type="ARBA" id="ARBA00023157"/>
    </source>
</evidence>
<dbReference type="InterPro" id="IPR013783">
    <property type="entry name" value="Ig-like_fold"/>
</dbReference>
<dbReference type="InterPro" id="IPR036179">
    <property type="entry name" value="Ig-like_dom_sf"/>
</dbReference>
<dbReference type="SUPFAM" id="SSF57196">
    <property type="entry name" value="EGF/Laminin"/>
    <property type="match status" value="2"/>
</dbReference>
<feature type="domain" description="Laminin EGF-like" evidence="20">
    <location>
        <begin position="918"/>
        <end position="967"/>
    </location>
</feature>
<feature type="disulfide bond" evidence="17">
    <location>
        <begin position="121"/>
        <end position="133"/>
    </location>
</feature>
<dbReference type="OrthoDB" id="10055367at2759"/>
<evidence type="ECO:0000256" key="17">
    <source>
        <dbReference type="PROSITE-ProRule" id="PRU00124"/>
    </source>
</evidence>
<dbReference type="SMART" id="SM00192">
    <property type="entry name" value="LDLa"/>
    <property type="match status" value="3"/>
</dbReference>
<reference evidence="23 25" key="2">
    <citation type="submission" date="2018-11" db="EMBL/GenBank/DDBJ databases">
        <authorList>
            <consortium name="Pathogen Informatics"/>
        </authorList>
    </citation>
    <scope>NUCLEOTIDE SEQUENCE [LARGE SCALE GENOMIC DNA]</scope>
</reference>
<dbReference type="Pfam" id="PF00052">
    <property type="entry name" value="Laminin_B"/>
    <property type="match status" value="2"/>
</dbReference>
<dbReference type="GO" id="GO:0009887">
    <property type="term" value="P:animal organ morphogenesis"/>
    <property type="evidence" value="ECO:0007669"/>
    <property type="project" value="TreeGrafter"/>
</dbReference>
<dbReference type="InterPro" id="IPR003599">
    <property type="entry name" value="Ig_sub"/>
</dbReference>
<dbReference type="Gene3D" id="2.60.40.10">
    <property type="entry name" value="Immunoglobulins"/>
    <property type="match status" value="2"/>
</dbReference>
<dbReference type="STRING" id="318479.A0A158Q4D5"/>
<dbReference type="Gene3D" id="4.10.400.10">
    <property type="entry name" value="Low-density Lipoprotein Receptor"/>
    <property type="match status" value="3"/>
</dbReference>
<evidence type="ECO:0000256" key="8">
    <source>
        <dbReference type="ARBA" id="ARBA00022737"/>
    </source>
</evidence>
<keyword evidence="4" id="KW-0964">Secreted</keyword>
<dbReference type="PROSITE" id="PS01248">
    <property type="entry name" value="EGF_LAM_1"/>
    <property type="match status" value="2"/>
</dbReference>
<dbReference type="SUPFAM" id="SSF48726">
    <property type="entry name" value="Immunoglobulin"/>
    <property type="match status" value="2"/>
</dbReference>
<name>A0A158Q4D5_DRAME</name>
<feature type="domain" description="Ig-like" evidence="21">
    <location>
        <begin position="242"/>
        <end position="326"/>
    </location>
</feature>
<evidence type="ECO:0000313" key="25">
    <source>
        <dbReference type="Proteomes" id="UP000274756"/>
    </source>
</evidence>
<feature type="disulfide bond" evidence="17">
    <location>
        <begin position="168"/>
        <end position="186"/>
    </location>
</feature>
<evidence type="ECO:0000256" key="15">
    <source>
        <dbReference type="ARBA" id="ARBA00023292"/>
    </source>
</evidence>
<evidence type="ECO:0000256" key="1">
    <source>
        <dbReference type="ARBA" id="ARBA00004167"/>
    </source>
</evidence>
<keyword evidence="11" id="KW-0472">Membrane</keyword>
<feature type="domain" description="Ig-like" evidence="21">
    <location>
        <begin position="17"/>
        <end position="100"/>
    </location>
</feature>
<dbReference type="InterPro" id="IPR036055">
    <property type="entry name" value="LDL_receptor-like_sf"/>
</dbReference>
<feature type="domain" description="Laminin IV type A" evidence="22">
    <location>
        <begin position="421"/>
        <end position="596"/>
    </location>
</feature>
<dbReference type="GO" id="GO:0012505">
    <property type="term" value="C:endomembrane system"/>
    <property type="evidence" value="ECO:0007669"/>
    <property type="project" value="UniProtKB-SubCell"/>
</dbReference>
<dbReference type="PROSITE" id="PS51115">
    <property type="entry name" value="LAMININ_IVA"/>
    <property type="match status" value="2"/>
</dbReference>
<dbReference type="FunFam" id="4.10.400.10:FF:000062">
    <property type="entry name" value="Terribly reduced optic lobes, isoform AI"/>
    <property type="match status" value="1"/>
</dbReference>
<dbReference type="CDD" id="cd00112">
    <property type="entry name" value="LDLa"/>
    <property type="match status" value="2"/>
</dbReference>
<dbReference type="PROSITE" id="PS50026">
    <property type="entry name" value="EGF_3"/>
    <property type="match status" value="1"/>
</dbReference>
<evidence type="ECO:0000256" key="7">
    <source>
        <dbReference type="ARBA" id="ARBA00022729"/>
    </source>
</evidence>
<evidence type="ECO:0000313" key="23">
    <source>
        <dbReference type="EMBL" id="VDN58534.1"/>
    </source>
</evidence>
<keyword evidence="12 16" id="KW-1015">Disulfide bond</keyword>
<keyword evidence="8" id="KW-0677">Repeat</keyword>
<dbReference type="InterPro" id="IPR002049">
    <property type="entry name" value="LE_dom"/>
</dbReference>
<dbReference type="PRINTS" id="PR00261">
    <property type="entry name" value="LDLRECEPTOR"/>
</dbReference>
<feature type="domain" description="Laminin EGF-like" evidence="20">
    <location>
        <begin position="974"/>
        <end position="1023"/>
    </location>
</feature>
<evidence type="ECO:0000256" key="18">
    <source>
        <dbReference type="PROSITE-ProRule" id="PRU00460"/>
    </source>
</evidence>
<dbReference type="PROSITE" id="PS00022">
    <property type="entry name" value="EGF_1"/>
    <property type="match status" value="1"/>
</dbReference>
<dbReference type="GO" id="GO:0009888">
    <property type="term" value="P:tissue development"/>
    <property type="evidence" value="ECO:0007669"/>
    <property type="project" value="TreeGrafter"/>
</dbReference>
<evidence type="ECO:0000256" key="10">
    <source>
        <dbReference type="ARBA" id="ARBA00022989"/>
    </source>
</evidence>
<evidence type="ECO:0000256" key="5">
    <source>
        <dbReference type="ARBA" id="ARBA00022530"/>
    </source>
</evidence>
<feature type="disulfide bond" evidence="18">
    <location>
        <begin position="937"/>
        <end position="946"/>
    </location>
</feature>
<dbReference type="InterPro" id="IPR000034">
    <property type="entry name" value="Laminin_IV"/>
</dbReference>
<feature type="disulfide bond" evidence="18">
    <location>
        <begin position="993"/>
        <end position="1002"/>
    </location>
</feature>
<dbReference type="SUPFAM" id="SSF57424">
    <property type="entry name" value="LDL receptor-like module"/>
    <property type="match status" value="3"/>
</dbReference>
<evidence type="ECO:0000256" key="11">
    <source>
        <dbReference type="ARBA" id="ARBA00023136"/>
    </source>
</evidence>
<keyword evidence="25" id="KW-1185">Reference proteome</keyword>
<keyword evidence="10" id="KW-1133">Transmembrane helix</keyword>
<dbReference type="InterPro" id="IPR000742">
    <property type="entry name" value="EGF"/>
</dbReference>
<feature type="disulfide bond" evidence="17">
    <location>
        <begin position="180"/>
        <end position="195"/>
    </location>
</feature>
<dbReference type="PROSITE" id="PS01209">
    <property type="entry name" value="LDLRA_1"/>
    <property type="match status" value="2"/>
</dbReference>